<comment type="caution">
    <text evidence="1">The sequence shown here is derived from an EMBL/GenBank/DDBJ whole genome shotgun (WGS) entry which is preliminary data.</text>
</comment>
<dbReference type="Proteomes" id="UP000030147">
    <property type="component" value="Unassembled WGS sequence"/>
</dbReference>
<dbReference type="Pfam" id="PF10970">
    <property type="entry name" value="GerPE"/>
    <property type="match status" value="1"/>
</dbReference>
<dbReference type="OrthoDB" id="2599887at2"/>
<gene>
    <name evidence="1" type="ORF">N782_13875</name>
</gene>
<sequence length="129" mass="14697">MEKRTARVHQAKVISLINSSIFEIGDATEAYLAARVLAVQKEGATFTDEEFPYSDFPIFRVELPRFDERPVINQTHTPCCPYIDVGTVDILGIASSSLFQIGNIDTIEGEARIKHFRILREENHKDMER</sequence>
<proteinExistence type="predicted"/>
<dbReference type="AlphaFoldDB" id="A0A0A2TDF6"/>
<dbReference type="eggNOG" id="ENOG503385J">
    <property type="taxonomic scope" value="Bacteria"/>
</dbReference>
<dbReference type="RefSeq" id="WP_036820865.1">
    <property type="nucleotide sequence ID" value="NZ_AVBF01000037.1"/>
</dbReference>
<evidence type="ECO:0000313" key="2">
    <source>
        <dbReference type="Proteomes" id="UP000030147"/>
    </source>
</evidence>
<accession>A0A0A2TDF6</accession>
<keyword evidence="2" id="KW-1185">Reference proteome</keyword>
<reference evidence="1 2" key="1">
    <citation type="journal article" date="2015" name="Stand. Genomic Sci.">
        <title>High quality draft genome sequence of the moderately halophilic bacterium Pontibacillus yanchengensis Y32(T) and comparison among Pontibacillus genomes.</title>
        <authorList>
            <person name="Huang J."/>
            <person name="Qiao Z.X."/>
            <person name="Tang J.W."/>
            <person name="Wang G."/>
        </authorList>
    </citation>
    <scope>NUCLEOTIDE SEQUENCE [LARGE SCALE GENOMIC DNA]</scope>
    <source>
        <strain evidence="1 2">Y32</strain>
    </source>
</reference>
<dbReference type="STRING" id="1385514.N782_13875"/>
<name>A0A0A2TDF6_9BACI</name>
<organism evidence="1 2">
    <name type="scientific">Pontibacillus yanchengensis Y32</name>
    <dbReference type="NCBI Taxonomy" id="1385514"/>
    <lineage>
        <taxon>Bacteria</taxon>
        <taxon>Bacillati</taxon>
        <taxon>Bacillota</taxon>
        <taxon>Bacilli</taxon>
        <taxon>Bacillales</taxon>
        <taxon>Bacillaceae</taxon>
        <taxon>Pontibacillus</taxon>
    </lineage>
</organism>
<evidence type="ECO:0000313" key="1">
    <source>
        <dbReference type="EMBL" id="KGP72141.1"/>
    </source>
</evidence>
<dbReference type="EMBL" id="AVBF01000037">
    <property type="protein sequence ID" value="KGP72141.1"/>
    <property type="molecule type" value="Genomic_DNA"/>
</dbReference>
<protein>
    <submittedName>
        <fullName evidence="1">Uncharacterized protein</fullName>
    </submittedName>
</protein>
<dbReference type="InterPro" id="IPR024496">
    <property type="entry name" value="Spore_germ_GerPE"/>
</dbReference>